<evidence type="ECO:0000313" key="1">
    <source>
        <dbReference type="EMBL" id="MBC6008734.1"/>
    </source>
</evidence>
<name>A0ABR7K7N8_9FIRM</name>
<keyword evidence="2" id="KW-1185">Reference proteome</keyword>
<evidence type="ECO:0000313" key="2">
    <source>
        <dbReference type="Proteomes" id="UP000603474"/>
    </source>
</evidence>
<organism evidence="1 2">
    <name type="scientific">Catenibacterium faecis</name>
    <dbReference type="NCBI Taxonomy" id="2764323"/>
    <lineage>
        <taxon>Bacteria</taxon>
        <taxon>Bacillati</taxon>
        <taxon>Bacillota</taxon>
        <taxon>Erysipelotrichia</taxon>
        <taxon>Erysipelotrichales</taxon>
        <taxon>Coprobacillaceae</taxon>
        <taxon>Catenibacterium</taxon>
    </lineage>
</organism>
<comment type="caution">
    <text evidence="1">The sequence shown here is derived from an EMBL/GenBank/DDBJ whole genome shotgun (WGS) entry which is preliminary data.</text>
</comment>
<gene>
    <name evidence="1" type="ORF">H8909_00440</name>
</gene>
<reference evidence="1 2" key="1">
    <citation type="submission" date="2020-08" db="EMBL/GenBank/DDBJ databases">
        <authorList>
            <person name="Liu C."/>
            <person name="Sun Q."/>
        </authorList>
    </citation>
    <scope>NUCLEOTIDE SEQUENCE [LARGE SCALE GENOMIC DNA]</scope>
    <source>
        <strain evidence="1 2">NSJ-22</strain>
    </source>
</reference>
<dbReference type="RefSeq" id="WP_154410911.1">
    <property type="nucleotide sequence ID" value="NZ_JACRWG010000001.1"/>
</dbReference>
<dbReference type="Proteomes" id="UP000603474">
    <property type="component" value="Unassembled WGS sequence"/>
</dbReference>
<sequence length="58" mass="6972">MEEIENKNILTIKEFSLRTGLSVKAIRKLIIDHKLVFIKTTQKFYIDYAKSMEILWNR</sequence>
<proteinExistence type="predicted"/>
<dbReference type="EMBL" id="JACRWG010000001">
    <property type="protein sequence ID" value="MBC6008734.1"/>
    <property type="molecule type" value="Genomic_DNA"/>
</dbReference>
<protein>
    <submittedName>
        <fullName evidence="1">Uncharacterized protein</fullName>
    </submittedName>
</protein>
<accession>A0ABR7K7N8</accession>